<keyword evidence="7 9" id="KW-0378">Hydrolase</keyword>
<dbReference type="Proteomes" id="UP001166402">
    <property type="component" value="Unassembled WGS sequence"/>
</dbReference>
<dbReference type="CDD" id="cd03145">
    <property type="entry name" value="GAT1_cyanophycinase"/>
    <property type="match status" value="1"/>
</dbReference>
<gene>
    <name evidence="9" type="ORF">J2Z80_001626</name>
</gene>
<evidence type="ECO:0000256" key="1">
    <source>
        <dbReference type="ARBA" id="ARBA00001092"/>
    </source>
</evidence>
<dbReference type="InterPro" id="IPR011811">
    <property type="entry name" value="Peptidase_S51_cyanophycinase"/>
</dbReference>
<proteinExistence type="inferred from homology"/>
<dbReference type="InterPro" id="IPR029062">
    <property type="entry name" value="Class_I_gatase-like"/>
</dbReference>
<evidence type="ECO:0000256" key="6">
    <source>
        <dbReference type="ARBA" id="ARBA00022670"/>
    </source>
</evidence>
<evidence type="ECO:0000256" key="8">
    <source>
        <dbReference type="ARBA" id="ARBA00022825"/>
    </source>
</evidence>
<organism evidence="9 10">
    <name type="scientific">Thermoanaerobacterium butyriciformans</name>
    <dbReference type="NCBI Taxonomy" id="1702242"/>
    <lineage>
        <taxon>Bacteria</taxon>
        <taxon>Bacillati</taxon>
        <taxon>Bacillota</taxon>
        <taxon>Clostridia</taxon>
        <taxon>Thermoanaerobacterales</taxon>
        <taxon>Thermoanaerobacteraceae</taxon>
        <taxon>Thermoanaerobacterium</taxon>
    </lineage>
</organism>
<keyword evidence="9" id="KW-0121">Carboxypeptidase</keyword>
<dbReference type="GO" id="GO:0008241">
    <property type="term" value="F:peptidyl-dipeptidase activity"/>
    <property type="evidence" value="ECO:0007669"/>
    <property type="project" value="UniProtKB-EC"/>
</dbReference>
<dbReference type="GO" id="GO:0004180">
    <property type="term" value="F:carboxypeptidase activity"/>
    <property type="evidence" value="ECO:0007669"/>
    <property type="project" value="UniProtKB-KW"/>
</dbReference>
<comment type="similarity">
    <text evidence="3">Belongs to the peptidase S51 family.</text>
</comment>
<evidence type="ECO:0000256" key="2">
    <source>
        <dbReference type="ARBA" id="ARBA00002039"/>
    </source>
</evidence>
<sequence length="273" mass="29555">MDGINRGKLLIIGGAEDKKDKCIILKEVIKLSGGENSRIVIMTTATEKPEEVGKNYVEIFKRLGAGTVETVNIDSRDDAKNEIVEERLRNSTCIFFTGGDQLRITSILGGSGIDKLLNELNKQKGILIVGTSAGASVMSTTMIIGGNDEESPRKCTINMAPGLGLLNDVIIDQHFAQRGRIGRLLTAIAENPENLGVGIDEDTAIVVDGNKFRVIGSNAVTVVDGRTLKNTNVSESSPDEILSLTHVTLHILPSGYGFDIMLREPFKYNKEDI</sequence>
<comment type="caution">
    <text evidence="9">The sequence shown here is derived from an EMBL/GenBank/DDBJ whole genome shotgun (WGS) entry which is preliminary data.</text>
</comment>
<dbReference type="Pfam" id="PF03575">
    <property type="entry name" value="Peptidase_S51"/>
    <property type="match status" value="1"/>
</dbReference>
<evidence type="ECO:0000313" key="9">
    <source>
        <dbReference type="EMBL" id="MBP2072099.1"/>
    </source>
</evidence>
<evidence type="ECO:0000256" key="5">
    <source>
        <dbReference type="ARBA" id="ARBA00015719"/>
    </source>
</evidence>
<comment type="function">
    <text evidence="2">Exopeptidase that catalyzes the hydrolytic cleavage of multi-L-arginyl-poly-L-aspartic acid (cyanophycin; a water-insoluble reserve polymer) into aspartate-arginine dipeptides.</text>
</comment>
<dbReference type="RefSeq" id="WP_209453909.1">
    <property type="nucleotide sequence ID" value="NZ_JAGGLT010000016.1"/>
</dbReference>
<reference evidence="9" key="1">
    <citation type="submission" date="2021-03" db="EMBL/GenBank/DDBJ databases">
        <title>Genomic Encyclopedia of Type Strains, Phase IV (KMG-IV): sequencing the most valuable type-strain genomes for metagenomic binning, comparative biology and taxonomic classification.</title>
        <authorList>
            <person name="Goeker M."/>
        </authorList>
    </citation>
    <scope>NUCLEOTIDE SEQUENCE</scope>
    <source>
        <strain evidence="9">DSM 101588</strain>
    </source>
</reference>
<dbReference type="PANTHER" id="PTHR36175">
    <property type="entry name" value="CYANOPHYCINASE"/>
    <property type="match status" value="1"/>
</dbReference>
<comment type="catalytic activity">
    <reaction evidence="1">
        <text>[L-4-(L-arginin-2-N-yl)aspartate](n) + H2O = [L-4-(L-arginin-2-N-yl)aspartate](n-1) + L-4-(L-arginin-2-N-yl)aspartate</text>
        <dbReference type="Rhea" id="RHEA:12845"/>
        <dbReference type="Rhea" id="RHEA-COMP:13728"/>
        <dbReference type="Rhea" id="RHEA-COMP:13734"/>
        <dbReference type="ChEBI" id="CHEBI:15377"/>
        <dbReference type="ChEBI" id="CHEBI:137986"/>
        <dbReference type="ChEBI" id="CHEBI:137991"/>
        <dbReference type="EC" id="3.4.15.6"/>
    </reaction>
</comment>
<keyword evidence="8" id="KW-0720">Serine protease</keyword>
<dbReference type="PANTHER" id="PTHR36175:SF1">
    <property type="entry name" value="CYANOPHYCINASE"/>
    <property type="match status" value="1"/>
</dbReference>
<name>A0ABS4NEL4_9THEO</name>
<evidence type="ECO:0000256" key="3">
    <source>
        <dbReference type="ARBA" id="ARBA00006534"/>
    </source>
</evidence>
<accession>A0ABS4NEL4</accession>
<dbReference type="SUPFAM" id="SSF52317">
    <property type="entry name" value="Class I glutamine amidotransferase-like"/>
    <property type="match status" value="1"/>
</dbReference>
<evidence type="ECO:0000256" key="7">
    <source>
        <dbReference type="ARBA" id="ARBA00022801"/>
    </source>
</evidence>
<dbReference type="InterPro" id="IPR005320">
    <property type="entry name" value="Peptidase_S51"/>
</dbReference>
<dbReference type="EMBL" id="JAGGLT010000016">
    <property type="protein sequence ID" value="MBP2072099.1"/>
    <property type="molecule type" value="Genomic_DNA"/>
</dbReference>
<evidence type="ECO:0000256" key="4">
    <source>
        <dbReference type="ARBA" id="ARBA00013115"/>
    </source>
</evidence>
<dbReference type="NCBIfam" id="TIGR02069">
    <property type="entry name" value="cyanophycinase"/>
    <property type="match status" value="1"/>
</dbReference>
<dbReference type="Gene3D" id="3.40.50.880">
    <property type="match status" value="1"/>
</dbReference>
<protein>
    <recommendedName>
        <fullName evidence="5">Cyanophycinase</fullName>
        <ecNumber evidence="4">3.4.15.6</ecNumber>
    </recommendedName>
</protein>
<dbReference type="EC" id="3.4.15.6" evidence="4"/>
<keyword evidence="10" id="KW-1185">Reference proteome</keyword>
<dbReference type="PIRSF" id="PIRSF032067">
    <property type="entry name" value="Cyanophycinase"/>
    <property type="match status" value="1"/>
</dbReference>
<evidence type="ECO:0000313" key="10">
    <source>
        <dbReference type="Proteomes" id="UP001166402"/>
    </source>
</evidence>
<keyword evidence="6" id="KW-0645">Protease</keyword>